<sequence length="564" mass="57430">MSGAGAGADARTGPQPRAAESVAVIGAGHNGLVCALLLARAGFAVTLLEAADEVGGCVWTDTDSRGLRRERGAIDHGGVHALAEDLGLAEHGLRFRERDTLAVFRVAGEDRRFAVSAEETASALGSDGPAYLDLAERAASLFGMIDRFPEPPTLTQLATVLARLRGGDELFRSLLAPARAVIEQAVTDPRTRAALELYASHSQIPSWAPGSGAMAMMLPSGHGHAAVRPEGGSAALTGSLRRAFEAAGGTVRTGAAVREVRMAGAGGGTGAHPIVVLDSGESLEAGRVVSTIGVPRTAALLERAGSAPAALRLDAASQRSGQFNVSELTVSITRASSAPLLDDDAIHFVQSGLGDLHRGFGDLIAGRLPASPWAMVADVPQDEGVTGSAVWLSSVVPIERADGPWTSEREQQAGAAVIEAVSRQLDRDVAPEGSEVVVTGPLGWAERIGGIGNPNHVDLTLDQLFGWRPASGRGARTEAPWLYLAGAGVHPGGGLSGASGRAAAEAVIADARGGARGNGAGGVRGVLAGAAGRVRSTVSGAADEAAGLVAAARSYRAMRKGSKR</sequence>
<dbReference type="Pfam" id="PF01593">
    <property type="entry name" value="Amino_oxidase"/>
    <property type="match status" value="1"/>
</dbReference>
<proteinExistence type="predicted"/>
<comment type="subunit">
    <text evidence="2">Interacts with COX5B; this interaction may contribute to localize PYROXD2 to the inner face of the inner mitochondrial membrane.</text>
</comment>
<evidence type="ECO:0000256" key="3">
    <source>
        <dbReference type="ARBA" id="ARBA00040298"/>
    </source>
</evidence>
<dbReference type="InterPro" id="IPR036188">
    <property type="entry name" value="FAD/NAD-bd_sf"/>
</dbReference>
<evidence type="ECO:0000256" key="1">
    <source>
        <dbReference type="ARBA" id="ARBA00037217"/>
    </source>
</evidence>
<dbReference type="Proteomes" id="UP001500929">
    <property type="component" value="Unassembled WGS sequence"/>
</dbReference>
<dbReference type="EMBL" id="BAAAQY010000005">
    <property type="protein sequence ID" value="GAA2234878.1"/>
    <property type="molecule type" value="Genomic_DNA"/>
</dbReference>
<name>A0ABP5QG70_9MICO</name>
<evidence type="ECO:0000313" key="6">
    <source>
        <dbReference type="Proteomes" id="UP001500929"/>
    </source>
</evidence>
<organism evidence="5 6">
    <name type="scientific">Herbiconiux moechotypicola</name>
    <dbReference type="NCBI Taxonomy" id="637393"/>
    <lineage>
        <taxon>Bacteria</taxon>
        <taxon>Bacillati</taxon>
        <taxon>Actinomycetota</taxon>
        <taxon>Actinomycetes</taxon>
        <taxon>Micrococcales</taxon>
        <taxon>Microbacteriaceae</taxon>
        <taxon>Herbiconiux</taxon>
    </lineage>
</organism>
<accession>A0ABP5QG70</accession>
<dbReference type="PANTHER" id="PTHR10668:SF103">
    <property type="entry name" value="PYRIDINE NUCLEOTIDE-DISULFIDE OXIDOREDUCTASE DOMAIN-CONTAINING PROTEIN 2"/>
    <property type="match status" value="1"/>
</dbReference>
<comment type="function">
    <text evidence="1">Probable oxidoreductase that may play a role as regulator of mitochondrial function.</text>
</comment>
<dbReference type="SUPFAM" id="SSF51905">
    <property type="entry name" value="FAD/NAD(P)-binding domain"/>
    <property type="match status" value="1"/>
</dbReference>
<dbReference type="PANTHER" id="PTHR10668">
    <property type="entry name" value="PHYTOENE DEHYDROGENASE"/>
    <property type="match status" value="1"/>
</dbReference>
<protein>
    <recommendedName>
        <fullName evidence="3">Pyridine nucleotide-disulfide oxidoreductase domain-containing protein 2</fullName>
    </recommendedName>
</protein>
<dbReference type="InterPro" id="IPR002937">
    <property type="entry name" value="Amino_oxidase"/>
</dbReference>
<dbReference type="RefSeq" id="WP_259479467.1">
    <property type="nucleotide sequence ID" value="NZ_BAAAQY010000005.1"/>
</dbReference>
<keyword evidence="6" id="KW-1185">Reference proteome</keyword>
<comment type="caution">
    <text evidence="5">The sequence shown here is derived from an EMBL/GenBank/DDBJ whole genome shotgun (WGS) entry which is preliminary data.</text>
</comment>
<evidence type="ECO:0000256" key="2">
    <source>
        <dbReference type="ARBA" id="ARBA00038825"/>
    </source>
</evidence>
<gene>
    <name evidence="5" type="ORF">GCM10009851_19900</name>
</gene>
<reference evidence="6" key="1">
    <citation type="journal article" date="2019" name="Int. J. Syst. Evol. Microbiol.">
        <title>The Global Catalogue of Microorganisms (GCM) 10K type strain sequencing project: providing services to taxonomists for standard genome sequencing and annotation.</title>
        <authorList>
            <consortium name="The Broad Institute Genomics Platform"/>
            <consortium name="The Broad Institute Genome Sequencing Center for Infectious Disease"/>
            <person name="Wu L."/>
            <person name="Ma J."/>
        </authorList>
    </citation>
    <scope>NUCLEOTIDE SEQUENCE [LARGE SCALE GENOMIC DNA]</scope>
    <source>
        <strain evidence="6">JCM 16117</strain>
    </source>
</reference>
<feature type="domain" description="Amine oxidase" evidence="4">
    <location>
        <begin position="31"/>
        <end position="508"/>
    </location>
</feature>
<evidence type="ECO:0000259" key="4">
    <source>
        <dbReference type="Pfam" id="PF01593"/>
    </source>
</evidence>
<evidence type="ECO:0000313" key="5">
    <source>
        <dbReference type="EMBL" id="GAA2234878.1"/>
    </source>
</evidence>
<dbReference type="Gene3D" id="3.50.50.60">
    <property type="entry name" value="FAD/NAD(P)-binding domain"/>
    <property type="match status" value="2"/>
</dbReference>